<organism evidence="3 4">
    <name type="scientific">Mycobacterium szulgai</name>
    <dbReference type="NCBI Taxonomy" id="1787"/>
    <lineage>
        <taxon>Bacteria</taxon>
        <taxon>Bacillati</taxon>
        <taxon>Actinomycetota</taxon>
        <taxon>Actinomycetes</taxon>
        <taxon>Mycobacteriales</taxon>
        <taxon>Mycobacteriaceae</taxon>
        <taxon>Mycobacterium</taxon>
    </lineage>
</organism>
<sequence>MSFVIVGPGTLLDTAAGAGEIGHAVASAAAAAAAPTTQLQAAAADEVSAAIAALFGSHGQAFQAVSAEVAAFNNRFVQLLTASAGAYAGAETANGSPLQIVERGLLGVINAPTQMLLHRNLVGDGVNGSIPGGRGGDGGLLWGNGGNGAAGAAGQAGGAGGSAGLWGNGGAGGAGGAGAAGGAGGAGGAAAALVRPR</sequence>
<reference evidence="3 4" key="1">
    <citation type="submission" date="2016-01" db="EMBL/GenBank/DDBJ databases">
        <title>The new phylogeny of the genus Mycobacterium.</title>
        <authorList>
            <person name="Tarcisio F."/>
            <person name="Conor M."/>
            <person name="Antonella G."/>
            <person name="Elisabetta G."/>
            <person name="Giulia F.S."/>
            <person name="Sara T."/>
            <person name="Anna F."/>
            <person name="Clotilde B."/>
            <person name="Roberto B."/>
            <person name="Veronica D.S."/>
            <person name="Fabio R."/>
            <person name="Monica P."/>
            <person name="Olivier J."/>
            <person name="Enrico T."/>
            <person name="Nicola S."/>
        </authorList>
    </citation>
    <scope>NUCLEOTIDE SEQUENCE [LARGE SCALE GENOMIC DNA]</scope>
    <source>
        <strain evidence="3 4">DSM 44166</strain>
    </source>
</reference>
<accession>A0A1X2ELL3</accession>
<dbReference type="RefSeq" id="WP_139836954.1">
    <property type="nucleotide sequence ID" value="NZ_LQPW01000074.1"/>
</dbReference>
<feature type="compositionally biased region" description="Gly residues" evidence="1">
    <location>
        <begin position="175"/>
        <end position="188"/>
    </location>
</feature>
<dbReference type="InterPro" id="IPR048996">
    <property type="entry name" value="PGRS_rpt"/>
</dbReference>
<proteinExistence type="predicted"/>
<feature type="domain" description="PE" evidence="2">
    <location>
        <begin position="4"/>
        <end position="94"/>
    </location>
</feature>
<dbReference type="InterPro" id="IPR000084">
    <property type="entry name" value="PE-PGRS_N"/>
</dbReference>
<dbReference type="EMBL" id="LQPW01000074">
    <property type="protein sequence ID" value="ORX05045.1"/>
    <property type="molecule type" value="Genomic_DNA"/>
</dbReference>
<protein>
    <submittedName>
        <fullName evidence="3">PE family protein</fullName>
    </submittedName>
</protein>
<dbReference type="Gene3D" id="1.10.287.850">
    <property type="entry name" value="HP0062-like domain"/>
    <property type="match status" value="1"/>
</dbReference>
<dbReference type="AlphaFoldDB" id="A0A1X2ELL3"/>
<evidence type="ECO:0000259" key="2">
    <source>
        <dbReference type="Pfam" id="PF00934"/>
    </source>
</evidence>
<evidence type="ECO:0000313" key="3">
    <source>
        <dbReference type="EMBL" id="ORX05045.1"/>
    </source>
</evidence>
<dbReference type="SUPFAM" id="SSF140459">
    <property type="entry name" value="PE/PPE dimer-like"/>
    <property type="match status" value="1"/>
</dbReference>
<keyword evidence="4" id="KW-1185">Reference proteome</keyword>
<feature type="region of interest" description="Disordered" evidence="1">
    <location>
        <begin position="175"/>
        <end position="197"/>
    </location>
</feature>
<name>A0A1X2ELL3_MYCSZ</name>
<dbReference type="Proteomes" id="UP000193317">
    <property type="component" value="Unassembled WGS sequence"/>
</dbReference>
<dbReference type="InterPro" id="IPR038332">
    <property type="entry name" value="PPE_sf"/>
</dbReference>
<comment type="caution">
    <text evidence="3">The sequence shown here is derived from an EMBL/GenBank/DDBJ whole genome shotgun (WGS) entry which is preliminary data.</text>
</comment>
<dbReference type="Pfam" id="PF21526">
    <property type="entry name" value="PGRS"/>
    <property type="match status" value="1"/>
</dbReference>
<dbReference type="Pfam" id="PF00934">
    <property type="entry name" value="PE"/>
    <property type="match status" value="1"/>
</dbReference>
<evidence type="ECO:0000256" key="1">
    <source>
        <dbReference type="SAM" id="MobiDB-lite"/>
    </source>
</evidence>
<dbReference type="OrthoDB" id="4751345at2"/>
<evidence type="ECO:0000313" key="4">
    <source>
        <dbReference type="Proteomes" id="UP000193317"/>
    </source>
</evidence>
<feature type="non-terminal residue" evidence="3">
    <location>
        <position position="197"/>
    </location>
</feature>
<gene>
    <name evidence="3" type="ORF">AWC27_27060</name>
</gene>